<sequence length="162" mass="16591">CPVAAAAPAPPPPPDFSPAARRHRTVEDFNKFCTFVLAYAGYIPYPQEVRSPVPTASWLTGGGGGGGGAAGGEGKGPIPGDRSRVTVRRDVKGNGRKAGSLPQGSHSPNPPALTHSPRGGRGSPAGCHLPQGWETPGAGHSVPRKSLFPGEKLQSPPGQQRP</sequence>
<evidence type="ECO:0000313" key="3">
    <source>
        <dbReference type="Proteomes" id="UP000694419"/>
    </source>
</evidence>
<keyword evidence="3" id="KW-1185">Reference proteome</keyword>
<evidence type="ECO:0000313" key="2">
    <source>
        <dbReference type="Ensembl" id="ENSCPGP00000009785.1"/>
    </source>
</evidence>
<reference evidence="2" key="2">
    <citation type="submission" date="2025-09" db="UniProtKB">
        <authorList>
            <consortium name="Ensembl"/>
        </authorList>
    </citation>
    <scope>IDENTIFICATION</scope>
</reference>
<name>A0A8C3JMZ2_9CHAR</name>
<accession>A0A8C3JMZ2</accession>
<feature type="region of interest" description="Disordered" evidence="1">
    <location>
        <begin position="1"/>
        <end position="21"/>
    </location>
</feature>
<organism evidence="2 3">
    <name type="scientific">Calidris pygmaea</name>
    <name type="common">Spoon-billed sandpiper</name>
    <dbReference type="NCBI Taxonomy" id="425635"/>
    <lineage>
        <taxon>Eukaryota</taxon>
        <taxon>Metazoa</taxon>
        <taxon>Chordata</taxon>
        <taxon>Craniata</taxon>
        <taxon>Vertebrata</taxon>
        <taxon>Euteleostomi</taxon>
        <taxon>Archelosauria</taxon>
        <taxon>Archosauria</taxon>
        <taxon>Dinosauria</taxon>
        <taxon>Saurischia</taxon>
        <taxon>Theropoda</taxon>
        <taxon>Coelurosauria</taxon>
        <taxon>Aves</taxon>
        <taxon>Neognathae</taxon>
        <taxon>Neoaves</taxon>
        <taxon>Charadriiformes</taxon>
        <taxon>Scolopacidae</taxon>
        <taxon>Calidris</taxon>
    </lineage>
</organism>
<reference evidence="2" key="1">
    <citation type="submission" date="2025-08" db="UniProtKB">
        <authorList>
            <consortium name="Ensembl"/>
        </authorList>
    </citation>
    <scope>IDENTIFICATION</scope>
</reference>
<feature type="region of interest" description="Disordered" evidence="1">
    <location>
        <begin position="52"/>
        <end position="162"/>
    </location>
</feature>
<dbReference type="AlphaFoldDB" id="A0A8C3JMZ2"/>
<proteinExistence type="predicted"/>
<dbReference type="Ensembl" id="ENSCPGT00000010737.1">
    <property type="protein sequence ID" value="ENSCPGP00000009785.1"/>
    <property type="gene ID" value="ENSCPGG00000006963.1"/>
</dbReference>
<feature type="compositionally biased region" description="Basic and acidic residues" evidence="1">
    <location>
        <begin position="81"/>
        <end position="93"/>
    </location>
</feature>
<evidence type="ECO:0000256" key="1">
    <source>
        <dbReference type="SAM" id="MobiDB-lite"/>
    </source>
</evidence>
<feature type="compositionally biased region" description="Gly residues" evidence="1">
    <location>
        <begin position="60"/>
        <end position="77"/>
    </location>
</feature>
<dbReference type="Proteomes" id="UP000694419">
    <property type="component" value="Unplaced"/>
</dbReference>
<protein>
    <submittedName>
        <fullName evidence="2">Uncharacterized protein</fullName>
    </submittedName>
</protein>